<evidence type="ECO:0000259" key="2">
    <source>
        <dbReference type="Pfam" id="PF20151"/>
    </source>
</evidence>
<feature type="domain" description="DUF6533" evidence="2">
    <location>
        <begin position="18"/>
        <end position="62"/>
    </location>
</feature>
<dbReference type="Pfam" id="PF20151">
    <property type="entry name" value="DUF6533"/>
    <property type="match status" value="1"/>
</dbReference>
<comment type="caution">
    <text evidence="3">The sequence shown here is derived from an EMBL/GenBank/DDBJ whole genome shotgun (WGS) entry which is preliminary data.</text>
</comment>
<feature type="transmembrane region" description="Helical" evidence="1">
    <location>
        <begin position="87"/>
        <end position="108"/>
    </location>
</feature>
<name>A0A9P5Z8M3_9AGAR</name>
<sequence length="312" mass="35393">MDSYIVKSFIIPMQATKYATVASITLMLWDIGLTLDEEIYKIWRAKKCFGNFLFLVNRYMPLGVLLFDLYAQFVVSPSIMVSFCRNYQLSTTIVGIASLTVVECILLLRTHALYQRTSLFMFLSILCLVTMGAMLSCFMILFEKETFRSAKKVGLPGCLSFCHDKKFCRPAVIASFWVPFFLFETVIFAFTLAKSCKAYKALNLSKRATLPKYLLQILVRDGVLYYFVIMSVSLCNLLMWALYPGGSYIAVDLLRSLQSVICSRILLNLRRSADDAWIQTEMTAGVEFISVSISYDIPLSTTAPDYTIHPGQ</sequence>
<keyword evidence="1" id="KW-0812">Transmembrane</keyword>
<organism evidence="3 4">
    <name type="scientific">Pholiota conissans</name>
    <dbReference type="NCBI Taxonomy" id="109636"/>
    <lineage>
        <taxon>Eukaryota</taxon>
        <taxon>Fungi</taxon>
        <taxon>Dikarya</taxon>
        <taxon>Basidiomycota</taxon>
        <taxon>Agaricomycotina</taxon>
        <taxon>Agaricomycetes</taxon>
        <taxon>Agaricomycetidae</taxon>
        <taxon>Agaricales</taxon>
        <taxon>Agaricineae</taxon>
        <taxon>Strophariaceae</taxon>
        <taxon>Pholiota</taxon>
    </lineage>
</organism>
<keyword evidence="1" id="KW-1133">Transmembrane helix</keyword>
<keyword evidence="1" id="KW-0472">Membrane</keyword>
<proteinExistence type="predicted"/>
<feature type="transmembrane region" description="Helical" evidence="1">
    <location>
        <begin position="223"/>
        <end position="243"/>
    </location>
</feature>
<keyword evidence="4" id="KW-1185">Reference proteome</keyword>
<evidence type="ECO:0000313" key="3">
    <source>
        <dbReference type="EMBL" id="KAF9483079.1"/>
    </source>
</evidence>
<dbReference type="Proteomes" id="UP000807469">
    <property type="component" value="Unassembled WGS sequence"/>
</dbReference>
<protein>
    <recommendedName>
        <fullName evidence="2">DUF6533 domain-containing protein</fullName>
    </recommendedName>
</protein>
<dbReference type="OrthoDB" id="3354157at2759"/>
<evidence type="ECO:0000313" key="4">
    <source>
        <dbReference type="Proteomes" id="UP000807469"/>
    </source>
</evidence>
<dbReference type="AlphaFoldDB" id="A0A9P5Z8M3"/>
<reference evidence="3" key="1">
    <citation type="submission" date="2020-11" db="EMBL/GenBank/DDBJ databases">
        <authorList>
            <consortium name="DOE Joint Genome Institute"/>
            <person name="Ahrendt S."/>
            <person name="Riley R."/>
            <person name="Andreopoulos W."/>
            <person name="Labutti K."/>
            <person name="Pangilinan J."/>
            <person name="Ruiz-Duenas F.J."/>
            <person name="Barrasa J.M."/>
            <person name="Sanchez-Garcia M."/>
            <person name="Camarero S."/>
            <person name="Miyauchi S."/>
            <person name="Serrano A."/>
            <person name="Linde D."/>
            <person name="Babiker R."/>
            <person name="Drula E."/>
            <person name="Ayuso-Fernandez I."/>
            <person name="Pacheco R."/>
            <person name="Padilla G."/>
            <person name="Ferreira P."/>
            <person name="Barriuso J."/>
            <person name="Kellner H."/>
            <person name="Castanera R."/>
            <person name="Alfaro M."/>
            <person name="Ramirez L."/>
            <person name="Pisabarro A.G."/>
            <person name="Kuo A."/>
            <person name="Tritt A."/>
            <person name="Lipzen A."/>
            <person name="He G."/>
            <person name="Yan M."/>
            <person name="Ng V."/>
            <person name="Cullen D."/>
            <person name="Martin F."/>
            <person name="Rosso M.-N."/>
            <person name="Henrissat B."/>
            <person name="Hibbett D."/>
            <person name="Martinez A.T."/>
            <person name="Grigoriev I.V."/>
        </authorList>
    </citation>
    <scope>NUCLEOTIDE SEQUENCE</scope>
    <source>
        <strain evidence="3">CIRM-BRFM 674</strain>
    </source>
</reference>
<dbReference type="InterPro" id="IPR045340">
    <property type="entry name" value="DUF6533"/>
</dbReference>
<evidence type="ECO:0000256" key="1">
    <source>
        <dbReference type="SAM" id="Phobius"/>
    </source>
</evidence>
<feature type="transmembrane region" description="Helical" evidence="1">
    <location>
        <begin position="48"/>
        <end position="67"/>
    </location>
</feature>
<feature type="transmembrane region" description="Helical" evidence="1">
    <location>
        <begin position="171"/>
        <end position="193"/>
    </location>
</feature>
<accession>A0A9P5Z8M3</accession>
<gene>
    <name evidence="3" type="ORF">BDN70DRAFT_874316</name>
</gene>
<feature type="transmembrane region" description="Helical" evidence="1">
    <location>
        <begin position="120"/>
        <end position="142"/>
    </location>
</feature>
<dbReference type="EMBL" id="MU155158">
    <property type="protein sequence ID" value="KAF9483079.1"/>
    <property type="molecule type" value="Genomic_DNA"/>
</dbReference>